<proteinExistence type="predicted"/>
<keyword evidence="2" id="KW-0472">Membrane</keyword>
<feature type="region of interest" description="Disordered" evidence="1">
    <location>
        <begin position="1"/>
        <end position="24"/>
    </location>
</feature>
<comment type="caution">
    <text evidence="3">The sequence shown here is derived from an EMBL/GenBank/DDBJ whole genome shotgun (WGS) entry which is preliminary data.</text>
</comment>
<evidence type="ECO:0000256" key="1">
    <source>
        <dbReference type="SAM" id="MobiDB-lite"/>
    </source>
</evidence>
<sequence length="240" mass="23992">MSRRDDGRRPARSRPARLGTGAGAGTAAGAGAGASVLGLHVPGSSVVHRAPAGVKLAVLAVLGVLLAVGRSALLAAVVLVAVLALAAAARVGVGVLLRQARAVLVMLVALAAVQAWSVGVEASLATSLGLAATVLAAALLTATTRADALLDMLTAVLCRASRLPLVGRRVRPESVALAVALMLRAVPAVAQVERETRDAARARGLERSPRARLVPTVVRTVAMAHRTGEALAARGAGDGA</sequence>
<evidence type="ECO:0000313" key="4">
    <source>
        <dbReference type="Proteomes" id="UP000221394"/>
    </source>
</evidence>
<evidence type="ECO:0000256" key="2">
    <source>
        <dbReference type="SAM" id="Phobius"/>
    </source>
</evidence>
<reference evidence="3 4" key="1">
    <citation type="submission" date="2017-10" db="EMBL/GenBank/DDBJ databases">
        <title>Sequencing the genomes of 1000 actinobacteria strains.</title>
        <authorList>
            <person name="Klenk H.-P."/>
        </authorList>
    </citation>
    <scope>NUCLEOTIDE SEQUENCE [LARGE SCALE GENOMIC DNA]</scope>
    <source>
        <strain evidence="3 4">DSM 21574</strain>
    </source>
</reference>
<dbReference type="RefSeq" id="WP_245854580.1">
    <property type="nucleotide sequence ID" value="NZ_PDJH01000001.1"/>
</dbReference>
<feature type="transmembrane region" description="Helical" evidence="2">
    <location>
        <begin position="124"/>
        <end position="142"/>
    </location>
</feature>
<keyword evidence="4" id="KW-1185">Reference proteome</keyword>
<feature type="transmembrane region" description="Helical" evidence="2">
    <location>
        <begin position="21"/>
        <end position="41"/>
    </location>
</feature>
<evidence type="ECO:0000313" key="3">
    <source>
        <dbReference type="EMBL" id="PFG35798.1"/>
    </source>
</evidence>
<keyword evidence="2" id="KW-1133">Transmembrane helix</keyword>
<gene>
    <name evidence="3" type="ORF">ATL41_0495</name>
</gene>
<feature type="transmembrane region" description="Helical" evidence="2">
    <location>
        <begin position="100"/>
        <end position="118"/>
    </location>
</feature>
<dbReference type="EMBL" id="PDJH01000001">
    <property type="protein sequence ID" value="PFG35798.1"/>
    <property type="molecule type" value="Genomic_DNA"/>
</dbReference>
<organism evidence="3 4">
    <name type="scientific">Flavimobilis soli</name>
    <dbReference type="NCBI Taxonomy" id="442709"/>
    <lineage>
        <taxon>Bacteria</taxon>
        <taxon>Bacillati</taxon>
        <taxon>Actinomycetota</taxon>
        <taxon>Actinomycetes</taxon>
        <taxon>Micrococcales</taxon>
        <taxon>Jonesiaceae</taxon>
        <taxon>Flavimobilis</taxon>
    </lineage>
</organism>
<keyword evidence="2" id="KW-0812">Transmembrane</keyword>
<protein>
    <submittedName>
        <fullName evidence="3">Biotin transport system permease protein</fullName>
    </submittedName>
</protein>
<feature type="transmembrane region" description="Helical" evidence="2">
    <location>
        <begin position="61"/>
        <end position="88"/>
    </location>
</feature>
<accession>A0A2A9EA04</accession>
<name>A0A2A9EA04_9MICO</name>
<dbReference type="Proteomes" id="UP000221394">
    <property type="component" value="Unassembled WGS sequence"/>
</dbReference>
<dbReference type="AlphaFoldDB" id="A0A2A9EA04"/>